<dbReference type="Proteomes" id="UP001054801">
    <property type="component" value="Chromosome"/>
</dbReference>
<comment type="similarity">
    <text evidence="11 14">Belongs to the SoxA family.</text>
</comment>
<sequence length="285" mass="31580">MKKVLTAASVAFALAVSAFSTVHAGPAEEMAAFQDHFKTAFKDIPFEDFKDGAYALDPALKAQWEEMESSFPPYEPDIDAGKTIWETPFKNGKTYADCMGDIKSIRTKYPFYDAEKDTIVTAEGALNACKTDGDGEGFVDKEGKPLLNKGKIAQLMAYIAMENRGSKINVATPEGKAVDWYEKGKNYYYSKRGQLNMSCADCHTNNAGKMIRADLLSPAVGHVTHWPTYRSADGEITTLHNRFMGCNTMVRANNTKAQGDEYKALEYFLTYMSNGLEWNGPGSRK</sequence>
<evidence type="ECO:0000256" key="15">
    <source>
        <dbReference type="SAM" id="SignalP"/>
    </source>
</evidence>
<evidence type="ECO:0000256" key="10">
    <source>
        <dbReference type="ARBA" id="ARBA00023004"/>
    </source>
</evidence>
<feature type="chain" id="PRO_5047036292" description="SoxAX cytochrome complex subunit A" evidence="15">
    <location>
        <begin position="25"/>
        <end position="285"/>
    </location>
</feature>
<evidence type="ECO:0000256" key="4">
    <source>
        <dbReference type="ARBA" id="ARBA00022617"/>
    </source>
</evidence>
<accession>A0ABY3T443</accession>
<reference evidence="17" key="1">
    <citation type="journal article" date="2022" name="Microorganisms">
        <title>Two New Species of Filamentous Sulfur Bacteria of the Genus Thiothrix, Thiothrix winogradskyi sp. nov. and 'Candidatus Thiothrix sulfatifontis' sp. nov.</title>
        <authorList>
            <person name="Ravin N.V."/>
            <person name="Rossetti S."/>
            <person name="Beletsky A.V."/>
            <person name="Kadnikov V.V."/>
            <person name="Rudenko T.S."/>
            <person name="Smolyakov D.D."/>
            <person name="Moskvitina M.I."/>
            <person name="Gureeva M.V."/>
            <person name="Mardanov A.V."/>
            <person name="Grabovich M.Y."/>
        </authorList>
    </citation>
    <scope>NUCLEOTIDE SEQUENCE</scope>
    <source>
        <strain evidence="17">CT3</strain>
    </source>
</reference>
<comment type="subunit">
    <text evidence="2 14">Heterodimer of SoxA and SoxX.</text>
</comment>
<feature type="signal peptide" evidence="15">
    <location>
        <begin position="1"/>
        <end position="24"/>
    </location>
</feature>
<evidence type="ECO:0000256" key="7">
    <source>
        <dbReference type="ARBA" id="ARBA00022729"/>
    </source>
</evidence>
<dbReference type="Gene3D" id="1.10.760.10">
    <property type="entry name" value="Cytochrome c-like domain"/>
    <property type="match status" value="2"/>
</dbReference>
<evidence type="ECO:0000256" key="2">
    <source>
        <dbReference type="ARBA" id="ARBA00011530"/>
    </source>
</evidence>
<evidence type="ECO:0000256" key="1">
    <source>
        <dbReference type="ARBA" id="ARBA00004418"/>
    </source>
</evidence>
<keyword evidence="3 14" id="KW-0813">Transport</keyword>
<dbReference type="PIRSF" id="PIRSF038455">
    <property type="entry name" value="SoxA"/>
    <property type="match status" value="1"/>
</dbReference>
<dbReference type="NCBIfam" id="TIGR04484">
    <property type="entry name" value="thiosulf_SoxA"/>
    <property type="match status" value="1"/>
</dbReference>
<keyword evidence="10 14" id="KW-0408">Iron</keyword>
<comment type="catalytic activity">
    <reaction evidence="13 14">
        <text>S-sulfanyl-L-cysteinyl-[SoxY protein] + thiosulfate + 2 Fe(III)-[cytochrome c] = S-(2-sulfodisulfanyl)-L-cysteinyl-[SoxY protein] + 2 Fe(II)-[cytochrome c] + 2 H(+)</text>
        <dbReference type="Rhea" id="RHEA:51224"/>
        <dbReference type="Rhea" id="RHEA-COMP:10350"/>
        <dbReference type="Rhea" id="RHEA-COMP:14399"/>
        <dbReference type="Rhea" id="RHEA-COMP:14689"/>
        <dbReference type="Rhea" id="RHEA-COMP:14690"/>
        <dbReference type="ChEBI" id="CHEBI:15378"/>
        <dbReference type="ChEBI" id="CHEBI:29033"/>
        <dbReference type="ChEBI" id="CHEBI:29034"/>
        <dbReference type="ChEBI" id="CHEBI:33542"/>
        <dbReference type="ChEBI" id="CHEBI:61963"/>
        <dbReference type="ChEBI" id="CHEBI:140664"/>
        <dbReference type="EC" id="2.8.5.2"/>
    </reaction>
</comment>
<evidence type="ECO:0000256" key="12">
    <source>
        <dbReference type="ARBA" id="ARBA00048077"/>
    </source>
</evidence>
<evidence type="ECO:0000256" key="9">
    <source>
        <dbReference type="ARBA" id="ARBA00022982"/>
    </source>
</evidence>
<evidence type="ECO:0000256" key="11">
    <source>
        <dbReference type="ARBA" id="ARBA00025746"/>
    </source>
</evidence>
<evidence type="ECO:0000313" key="18">
    <source>
        <dbReference type="Proteomes" id="UP001054801"/>
    </source>
</evidence>
<name>A0ABY3T443_9GAMM</name>
<keyword evidence="9 14" id="KW-0249">Electron transport</keyword>
<evidence type="ECO:0000256" key="8">
    <source>
        <dbReference type="ARBA" id="ARBA00022764"/>
    </source>
</evidence>
<dbReference type="EMBL" id="CP091244">
    <property type="protein sequence ID" value="UJS25526.1"/>
    <property type="molecule type" value="Genomic_DNA"/>
</dbReference>
<dbReference type="EC" id="2.8.5.2" evidence="14"/>
<evidence type="ECO:0000256" key="3">
    <source>
        <dbReference type="ARBA" id="ARBA00022448"/>
    </source>
</evidence>
<keyword evidence="5 14" id="KW-0808">Transferase</keyword>
<organism evidence="17 18">
    <name type="scientific">Thiothrix winogradskyi</name>
    <dbReference type="NCBI Taxonomy" id="96472"/>
    <lineage>
        <taxon>Bacteria</taxon>
        <taxon>Pseudomonadati</taxon>
        <taxon>Pseudomonadota</taxon>
        <taxon>Gammaproteobacteria</taxon>
        <taxon>Thiotrichales</taxon>
        <taxon>Thiotrichaceae</taxon>
        <taxon>Thiothrix</taxon>
    </lineage>
</organism>
<dbReference type="Pfam" id="PF21342">
    <property type="entry name" value="SoxA-TsdA_cyt-c"/>
    <property type="match status" value="2"/>
</dbReference>
<gene>
    <name evidence="17" type="primary">soxA</name>
    <name evidence="17" type="ORF">L2Y54_05655</name>
</gene>
<evidence type="ECO:0000256" key="13">
    <source>
        <dbReference type="ARBA" id="ARBA00048423"/>
    </source>
</evidence>
<feature type="domain" description="Cytochrome c" evidence="16">
    <location>
        <begin position="183"/>
        <end position="276"/>
    </location>
</feature>
<comment type="catalytic activity">
    <reaction evidence="12 14">
        <text>L-cysteinyl-[SoxY protein] + thiosulfate + 2 Fe(III)-[cytochrome c] = S-sulfosulfanyl-L-cysteinyl-[SoxY protein] + 2 Fe(II)-[cytochrome c] + 2 H(+)</text>
        <dbReference type="Rhea" id="RHEA:56720"/>
        <dbReference type="Rhea" id="RHEA-COMP:10350"/>
        <dbReference type="Rhea" id="RHEA-COMP:14328"/>
        <dbReference type="Rhea" id="RHEA-COMP:14399"/>
        <dbReference type="Rhea" id="RHEA-COMP:14691"/>
        <dbReference type="ChEBI" id="CHEBI:15378"/>
        <dbReference type="ChEBI" id="CHEBI:29033"/>
        <dbReference type="ChEBI" id="CHEBI:29034"/>
        <dbReference type="ChEBI" id="CHEBI:29950"/>
        <dbReference type="ChEBI" id="CHEBI:33542"/>
        <dbReference type="ChEBI" id="CHEBI:139321"/>
        <dbReference type="EC" id="2.8.5.2"/>
    </reaction>
</comment>
<keyword evidence="18" id="KW-1185">Reference proteome</keyword>
<evidence type="ECO:0000259" key="16">
    <source>
        <dbReference type="Pfam" id="PF21342"/>
    </source>
</evidence>
<dbReference type="InterPro" id="IPR025710">
    <property type="entry name" value="SoxA"/>
</dbReference>
<evidence type="ECO:0000256" key="6">
    <source>
        <dbReference type="ARBA" id="ARBA00022723"/>
    </source>
</evidence>
<feature type="domain" description="Cytochrome c" evidence="16">
    <location>
        <begin position="81"/>
        <end position="168"/>
    </location>
</feature>
<protein>
    <recommendedName>
        <fullName evidence="14">SoxAX cytochrome complex subunit A</fullName>
        <ecNumber evidence="14">2.8.5.2</ecNumber>
    </recommendedName>
    <alternativeName>
        <fullName evidence="14">Protein SoxA</fullName>
    </alternativeName>
    <alternativeName>
        <fullName evidence="14">Sulfur oxidizing protein A</fullName>
    </alternativeName>
    <alternativeName>
        <fullName evidence="14">Thiosulfate-oxidizing multienzyme system protein SoxA</fullName>
    </alternativeName>
</protein>
<keyword evidence="6 14" id="KW-0479">Metal-binding</keyword>
<dbReference type="SUPFAM" id="SSF46626">
    <property type="entry name" value="Cytochrome c"/>
    <property type="match status" value="2"/>
</dbReference>
<evidence type="ECO:0000256" key="14">
    <source>
        <dbReference type="PIRNR" id="PIRNR038455"/>
    </source>
</evidence>
<dbReference type="InterPro" id="IPR036909">
    <property type="entry name" value="Cyt_c-like_dom_sf"/>
</dbReference>
<comment type="subcellular location">
    <subcellularLocation>
        <location evidence="1 14">Periplasm</location>
    </subcellularLocation>
</comment>
<keyword evidence="8 14" id="KW-0574">Periplasm</keyword>
<dbReference type="RefSeq" id="WP_236500822.1">
    <property type="nucleotide sequence ID" value="NZ_CP091244.1"/>
</dbReference>
<evidence type="ECO:0000256" key="5">
    <source>
        <dbReference type="ARBA" id="ARBA00022679"/>
    </source>
</evidence>
<dbReference type="InterPro" id="IPR009056">
    <property type="entry name" value="Cyt_c-like_dom"/>
</dbReference>
<keyword evidence="7 15" id="KW-0732">Signal</keyword>
<evidence type="ECO:0000313" key="17">
    <source>
        <dbReference type="EMBL" id="UJS25526.1"/>
    </source>
</evidence>
<proteinExistence type="inferred from homology"/>
<keyword evidence="4 14" id="KW-0349">Heme</keyword>